<dbReference type="SUPFAM" id="SSF52317">
    <property type="entry name" value="Class I glutamine amidotransferase-like"/>
    <property type="match status" value="1"/>
</dbReference>
<accession>P94949</accession>
<reference evidence="2" key="2">
    <citation type="journal article" date="1997" name="Eur. J. Biochem.">
        <title>Overexpression of the coenzyme-F420-dependent N5,N10-methylenetetrahydromethanopterin dehydrogenase gene from the hyperthermophilic Methanopyrus kandleri.</title>
        <authorList>
            <person name="Klein A.R."/>
            <person name="Thauer R.K."/>
        </authorList>
    </citation>
    <scope>NUCLEOTIDE SEQUENCE</scope>
</reference>
<organism evidence="2">
    <name type="scientific">Methanopyrus kandleri</name>
    <dbReference type="NCBI Taxonomy" id="2320"/>
    <lineage>
        <taxon>Archaea</taxon>
        <taxon>Methanobacteriati</taxon>
        <taxon>Methanobacteriota</taxon>
        <taxon>Methanomada group</taxon>
        <taxon>Methanopyri</taxon>
        <taxon>Methanopyrales</taxon>
        <taxon>Methanopyraceae</taxon>
        <taxon>Methanopyrus</taxon>
    </lineage>
</organism>
<keyword evidence="1" id="KW-0472">Membrane</keyword>
<sequence length="419" mass="46739">MRKRDISPSDRYGRDPRVTVVVGLTLLVLATPASATVYVATWTGPGLDTDPNPETNCWTTSVWDVKWWNSHLDEVPVKEQIELIPVKDISRWRRILYTGVDPVTGHRIDVVYVPGGWRPEEHWGSDWDDLLRWAQLHLGIGYVGICAGATTFIRAFPCVWSVDGLKGHALPEVLLLPHPANPLVQEGESRVIRMYYANGPGMEWKRGWYTIKYYIDKKLHKIKAYCDVQGVMKYLEHVKGWAYVAGRWIVDGVEKGRFVVMSVHPEIMGRKDKDPDMVQTFIYAILWAAKRLPSGWKIHLTLDKTLVGVGEAVKVVLRLVNSVGAPIADFSPIWVKVVGPEGEEEHVLKTNEEGKATLTVVPESEGLYRIEASAVDVQATGSFSVGIPPVPFPVVTGVLIAAILGIVVTPRRVRQSSQG</sequence>
<keyword evidence="1" id="KW-1133">Transmembrane helix</keyword>
<feature type="transmembrane region" description="Helical" evidence="1">
    <location>
        <begin position="390"/>
        <end position="409"/>
    </location>
</feature>
<dbReference type="PROSITE" id="PS50194">
    <property type="entry name" value="FILAMIN_REPEAT"/>
    <property type="match status" value="1"/>
</dbReference>
<keyword evidence="1" id="KW-0812">Transmembrane</keyword>
<name>P94949_9EURY</name>
<evidence type="ECO:0000256" key="1">
    <source>
        <dbReference type="SAM" id="Phobius"/>
    </source>
</evidence>
<proteinExistence type="predicted"/>
<dbReference type="AlphaFoldDB" id="P94949"/>
<evidence type="ECO:0000313" key="2">
    <source>
        <dbReference type="EMBL" id="CAA71296.1"/>
    </source>
</evidence>
<protein>
    <submittedName>
        <fullName evidence="2">Uncharacterized protein</fullName>
    </submittedName>
</protein>
<reference evidence="2" key="1">
    <citation type="submission" date="1996-12" db="EMBL/GenBank/DDBJ databases">
        <authorList>
            <person name="Klein A."/>
        </authorList>
    </citation>
    <scope>NUCLEOTIDE SEQUENCE</scope>
</reference>
<dbReference type="InterPro" id="IPR017868">
    <property type="entry name" value="Filamin/ABP280_repeat-like"/>
</dbReference>
<dbReference type="EMBL" id="Y10251">
    <property type="protein sequence ID" value="CAA71296.1"/>
    <property type="molecule type" value="Genomic_DNA"/>
</dbReference>
<dbReference type="InterPro" id="IPR029062">
    <property type="entry name" value="Class_I_gatase-like"/>
</dbReference>